<dbReference type="InterPro" id="IPR049977">
    <property type="entry name" value="SIR2-like_antiphage-assoc"/>
</dbReference>
<sequence>MSMESQDKFVAKRGKTYLNREELEAHLASVIRLENIGVLLGAGASISAGGKTMGDVWKSFKDDYSDSADWLQKKTFFNDDSINVEELLDTLEIAEKEWIRQGKTKLTKQLQKAKADLYRSIIKASVLQDKWWNSPHLVDLDDGKLDSHRALLQALCGSRQVGQPAPWIFTTNYDLAMEWAGETLGWKINNGFEGLHNRIFSPHVFDLGYSNLSARGEARFGTYGFFLAKLHGSLSWQELDGEYLEYPAATIWSDIQNFLDKKDNHKLPIVFPSAAKYIQTVGFVLGELLRRFTEFLSKSQTCLITIGYSFSDSHLNQIVKRALLNPTLQLVICLPELEKFDGNNININKSIQSILKLESPQITIIGGKEKAFFDSFVTYLPQPVIYDEYALKIKKLINENKEQNTPAREDIGIGENM</sequence>
<dbReference type="Proteomes" id="UP000054422">
    <property type="component" value="Unassembled WGS sequence"/>
</dbReference>
<proteinExistence type="predicted"/>
<gene>
    <name evidence="1" type="ORF">EP47_14090</name>
</gene>
<keyword evidence="2" id="KW-1185">Reference proteome</keyword>
<evidence type="ECO:0000313" key="1">
    <source>
        <dbReference type="EMBL" id="KGP63142.1"/>
    </source>
</evidence>
<reference evidence="1 2" key="1">
    <citation type="submission" date="2014-05" db="EMBL/GenBank/DDBJ databases">
        <authorList>
            <person name="Rizzardi K."/>
            <person name="Winiecka-Krusnell J."/>
            <person name="Ramliden M."/>
            <person name="Alm E."/>
            <person name="Andersson S."/>
            <person name="Byfors S."/>
        </authorList>
    </citation>
    <scope>NUCLEOTIDE SEQUENCE [LARGE SCALE GENOMIC DNA]</scope>
    <source>
        <strain evidence="1 2">LEGN</strain>
    </source>
</reference>
<evidence type="ECO:0000313" key="2">
    <source>
        <dbReference type="Proteomes" id="UP000054422"/>
    </source>
</evidence>
<dbReference type="RefSeq" id="WP_052117615.1">
    <property type="nucleotide sequence ID" value="NZ_JNCF01000024.1"/>
</dbReference>
<protein>
    <submittedName>
        <fullName evidence="1">Uncharacterized protein</fullName>
    </submittedName>
</protein>
<name>A0A0A2SQV9_9GAMM</name>
<dbReference type="AlphaFoldDB" id="A0A0A2SQV9"/>
<dbReference type="Pfam" id="PF13289">
    <property type="entry name" value="SIR2_2"/>
    <property type="match status" value="1"/>
</dbReference>
<organism evidence="1 2">
    <name type="scientific">Legionella norrlandica</name>
    <dbReference type="NCBI Taxonomy" id="1498499"/>
    <lineage>
        <taxon>Bacteria</taxon>
        <taxon>Pseudomonadati</taxon>
        <taxon>Pseudomonadota</taxon>
        <taxon>Gammaproteobacteria</taxon>
        <taxon>Legionellales</taxon>
        <taxon>Legionellaceae</taxon>
        <taxon>Legionella</taxon>
    </lineage>
</organism>
<dbReference type="NCBIfam" id="NF042942">
    <property type="entry name" value="SIR2_antiphage"/>
    <property type="match status" value="1"/>
</dbReference>
<accession>A0A0A2SQV9</accession>
<dbReference type="EMBL" id="JNCF01000024">
    <property type="protein sequence ID" value="KGP63142.1"/>
    <property type="molecule type" value="Genomic_DNA"/>
</dbReference>
<comment type="caution">
    <text evidence="1">The sequence shown here is derived from an EMBL/GenBank/DDBJ whole genome shotgun (WGS) entry which is preliminary data.</text>
</comment>
<dbReference type="STRING" id="1498499.EP47_14090"/>